<gene>
    <name evidence="1" type="ORF">L2E82_45506</name>
</gene>
<reference evidence="1 2" key="2">
    <citation type="journal article" date="2022" name="Mol. Ecol. Resour.">
        <title>The genomes of chicory, endive, great burdock and yacon provide insights into Asteraceae paleo-polyploidization history and plant inulin production.</title>
        <authorList>
            <person name="Fan W."/>
            <person name="Wang S."/>
            <person name="Wang H."/>
            <person name="Wang A."/>
            <person name="Jiang F."/>
            <person name="Liu H."/>
            <person name="Zhao H."/>
            <person name="Xu D."/>
            <person name="Zhang Y."/>
        </authorList>
    </citation>
    <scope>NUCLEOTIDE SEQUENCE [LARGE SCALE GENOMIC DNA]</scope>
    <source>
        <strain evidence="2">cv. Punajuju</strain>
        <tissue evidence="1">Leaves</tissue>
    </source>
</reference>
<dbReference type="EMBL" id="CM042016">
    <property type="protein sequence ID" value="KAI3700865.1"/>
    <property type="molecule type" value="Genomic_DNA"/>
</dbReference>
<accession>A0ACB8ZT67</accession>
<evidence type="ECO:0000313" key="1">
    <source>
        <dbReference type="EMBL" id="KAI3700865.1"/>
    </source>
</evidence>
<keyword evidence="2" id="KW-1185">Reference proteome</keyword>
<evidence type="ECO:0000313" key="2">
    <source>
        <dbReference type="Proteomes" id="UP001055811"/>
    </source>
</evidence>
<organism evidence="1 2">
    <name type="scientific">Cichorium intybus</name>
    <name type="common">Chicory</name>
    <dbReference type="NCBI Taxonomy" id="13427"/>
    <lineage>
        <taxon>Eukaryota</taxon>
        <taxon>Viridiplantae</taxon>
        <taxon>Streptophyta</taxon>
        <taxon>Embryophyta</taxon>
        <taxon>Tracheophyta</taxon>
        <taxon>Spermatophyta</taxon>
        <taxon>Magnoliopsida</taxon>
        <taxon>eudicotyledons</taxon>
        <taxon>Gunneridae</taxon>
        <taxon>Pentapetalae</taxon>
        <taxon>asterids</taxon>
        <taxon>campanulids</taxon>
        <taxon>Asterales</taxon>
        <taxon>Asteraceae</taxon>
        <taxon>Cichorioideae</taxon>
        <taxon>Cichorieae</taxon>
        <taxon>Cichoriinae</taxon>
        <taxon>Cichorium</taxon>
    </lineage>
</organism>
<reference evidence="2" key="1">
    <citation type="journal article" date="2022" name="Mol. Ecol. Resour.">
        <title>The genomes of chicory, endive, great burdock and yacon provide insights into Asteraceae palaeo-polyploidization history and plant inulin production.</title>
        <authorList>
            <person name="Fan W."/>
            <person name="Wang S."/>
            <person name="Wang H."/>
            <person name="Wang A."/>
            <person name="Jiang F."/>
            <person name="Liu H."/>
            <person name="Zhao H."/>
            <person name="Xu D."/>
            <person name="Zhang Y."/>
        </authorList>
    </citation>
    <scope>NUCLEOTIDE SEQUENCE [LARGE SCALE GENOMIC DNA]</scope>
    <source>
        <strain evidence="2">cv. Punajuju</strain>
    </source>
</reference>
<sequence length="481" mass="54769">MNSLDMPTVSKQTPLVKKQYQFLHVWILREYLNHDLRIENLPEKYEYDVERLIDDFIFICFFGGNDFLPNMPTLDIHEGAIDLLIHVYKQEFKNLGGYLVNTEKLVVVSYRLQRRFFPYHYGPFASDMKGLSSTKAIFQKGFPFKPFDQLMAVLPPTSVDALPPSYRSLMTADDSSILDFYPRDFDVDADGKRFLWLLLFIEEDRLLAATKKIEKELSVRPSDVQNPYLFDQDSDLHVLYLQKEEAKRNTVNADMLFLHGSENLALQIISNLSDSGSIKRKGYMKIDTGLSGDLNGFVHPKLDSENVDNSSGRVKDNDVLCVYYDPPCFSPHIPRVLEGTDIPEPVVSESDIEEGHLWHETDGYPIRTDRSYDGTRNRGVGARSGWTRGRGGFHNVALSSQSASFQDATSMPKQQTNIPSWWDTYGRGSRRNGNGGNHQPIIRQGQTMLKVDLSVRSDSGSDSNQAIRQWGEAQIQLCNKS</sequence>
<name>A0ACB8ZT67_CICIN</name>
<protein>
    <submittedName>
        <fullName evidence="1">Uncharacterized protein</fullName>
    </submittedName>
</protein>
<dbReference type="Proteomes" id="UP001055811">
    <property type="component" value="Linkage Group LG08"/>
</dbReference>
<comment type="caution">
    <text evidence="1">The sequence shown here is derived from an EMBL/GenBank/DDBJ whole genome shotgun (WGS) entry which is preliminary data.</text>
</comment>
<proteinExistence type="predicted"/>